<dbReference type="Proteomes" id="UP000517547">
    <property type="component" value="Unassembled WGS sequence"/>
</dbReference>
<protein>
    <submittedName>
        <fullName evidence="1">GIY-YIG nuclease family protein</fullName>
    </submittedName>
</protein>
<dbReference type="RefSeq" id="WP_017123660.1">
    <property type="nucleotide sequence ID" value="NZ_JACAPC010000009.1"/>
</dbReference>
<gene>
    <name evidence="1" type="ORF">HX845_26145</name>
</gene>
<name>A0A7Y7Y3Q9_9PSED</name>
<dbReference type="AlphaFoldDB" id="A0A7Y7Y3Q9"/>
<dbReference type="EMBL" id="JACAQE010000009">
    <property type="protein sequence ID" value="NWC17164.1"/>
    <property type="molecule type" value="Genomic_DNA"/>
</dbReference>
<dbReference type="SUPFAM" id="SSF82771">
    <property type="entry name" value="GIY-YIG endonuclease"/>
    <property type="match status" value="1"/>
</dbReference>
<dbReference type="CDD" id="cd10446">
    <property type="entry name" value="GIY-YIG_unchar_1"/>
    <property type="match status" value="1"/>
</dbReference>
<comment type="caution">
    <text evidence="1">The sequence shown here is derived from an EMBL/GenBank/DDBJ whole genome shotgun (WGS) entry which is preliminary data.</text>
</comment>
<sequence>MLQPLLTSVYPGFDPEQTKIHFAQHNGSDDPLDVYFAGKFDDWQAWQRQKNFERPLLLSLVQMPRWNKWLFVGAYDSLEAIPNDEYPPLQYHYRYRKVEAFRPLEGRLVIHHEKTARANYRNLETCLHELQLSEIREERLTIGPFPGFKDVNVSYPELRLIVNQELESWRTALSSVAGVYLISDREQNQLYVGSATGMDGIWGRWVTYAHSGHGGNVRLVDLEAVRGGSFSEKFHFSILEIADKHTGADEMRDKENHWKIRLLTRDSGLNGN</sequence>
<reference evidence="1 2" key="1">
    <citation type="submission" date="2020-04" db="EMBL/GenBank/DDBJ databases">
        <title>Molecular characterization of pseudomonads from Agaricus bisporus reveal novel blotch 2 pathogens in Western Europe.</title>
        <authorList>
            <person name="Taparia T."/>
            <person name="Krijger M."/>
            <person name="Haynes E."/>
            <person name="Elpinstone J.G."/>
            <person name="Noble R."/>
            <person name="Van Der Wolf J."/>
        </authorList>
    </citation>
    <scope>NUCLEOTIDE SEQUENCE [LARGE SCALE GENOMIC DNA]</scope>
    <source>
        <strain evidence="1 2">IPO3738</strain>
    </source>
</reference>
<evidence type="ECO:0000313" key="1">
    <source>
        <dbReference type="EMBL" id="NWC17164.1"/>
    </source>
</evidence>
<organism evidence="1 2">
    <name type="scientific">Pseudomonas gingeri</name>
    <dbReference type="NCBI Taxonomy" id="117681"/>
    <lineage>
        <taxon>Bacteria</taxon>
        <taxon>Pseudomonadati</taxon>
        <taxon>Pseudomonadota</taxon>
        <taxon>Gammaproteobacteria</taxon>
        <taxon>Pseudomonadales</taxon>
        <taxon>Pseudomonadaceae</taxon>
        <taxon>Pseudomonas</taxon>
    </lineage>
</organism>
<dbReference type="InterPro" id="IPR035901">
    <property type="entry name" value="GIY-YIG_endonuc_sf"/>
</dbReference>
<evidence type="ECO:0000313" key="2">
    <source>
        <dbReference type="Proteomes" id="UP000517547"/>
    </source>
</evidence>
<dbReference type="Gene3D" id="3.40.1440.10">
    <property type="entry name" value="GIY-YIG endonuclease"/>
    <property type="match status" value="1"/>
</dbReference>
<proteinExistence type="predicted"/>
<accession>A0A7Y7Y3Q9</accession>